<accession>A0A3M3ZEI6</accession>
<protein>
    <submittedName>
        <fullName evidence="2">Uncharacterized protein</fullName>
    </submittedName>
</protein>
<proteinExistence type="predicted"/>
<feature type="transmembrane region" description="Helical" evidence="1">
    <location>
        <begin position="300"/>
        <end position="317"/>
    </location>
</feature>
<feature type="transmembrane region" description="Helical" evidence="1">
    <location>
        <begin position="186"/>
        <end position="206"/>
    </location>
</feature>
<gene>
    <name evidence="2" type="ORF">ALQ32_102137</name>
</gene>
<evidence type="ECO:0000313" key="2">
    <source>
        <dbReference type="EMBL" id="RMO93048.1"/>
    </source>
</evidence>
<name>A0A3M3ZEI6_9PSED</name>
<feature type="transmembrane region" description="Helical" evidence="1">
    <location>
        <begin position="54"/>
        <end position="74"/>
    </location>
</feature>
<evidence type="ECO:0000256" key="1">
    <source>
        <dbReference type="SAM" id="Phobius"/>
    </source>
</evidence>
<evidence type="ECO:0000313" key="3">
    <source>
        <dbReference type="Proteomes" id="UP000268056"/>
    </source>
</evidence>
<comment type="caution">
    <text evidence="2">The sequence shown here is derived from an EMBL/GenBank/DDBJ whole genome shotgun (WGS) entry which is preliminary data.</text>
</comment>
<sequence>MHGLNPAVASDSTSISRAHVYQGKLIRYSAQVSIFLAENVCELSMKGEQMQAPVLVLILIYVVGPMFAGAIFHYQNPPPRAATHKKVEKAKLKRNHYKSMLRIKNLLLLAILATRYIKKTDSLERTGILLFGTIALLYVFVGLSSAGVHTNKKIVTTLIALATILPVVFFLQKFKIIPLIKNNYTLIKWCIGVITVTGAYLIGIYTDSEIVFLTKSRADNFPHAQKALTLILTISALWATAVIIGLIAYLLQFLNIMRLFIIETTRPDVRIDKLLKSIASCEKPRSHPKRKKNINMQHEITLFVGLCFFCVLSIVIFENYAHRNTTNQDLKQIIVMTSFHADGDACGLPNDKDVSILILPMGKMIVATHLSEGDYVFEPGECKPTLYKPRQKTDIHIFNANL</sequence>
<feature type="transmembrane region" description="Helical" evidence="1">
    <location>
        <begin position="154"/>
        <end position="174"/>
    </location>
</feature>
<organism evidence="2 3">
    <name type="scientific">Pseudomonas syringae pv. tagetis</name>
    <dbReference type="NCBI Taxonomy" id="129140"/>
    <lineage>
        <taxon>Bacteria</taxon>
        <taxon>Pseudomonadati</taxon>
        <taxon>Pseudomonadota</taxon>
        <taxon>Gammaproteobacteria</taxon>
        <taxon>Pseudomonadales</taxon>
        <taxon>Pseudomonadaceae</taxon>
        <taxon>Pseudomonas</taxon>
    </lineage>
</organism>
<dbReference type="AlphaFoldDB" id="A0A3M3ZEI6"/>
<keyword evidence="1" id="KW-0472">Membrane</keyword>
<keyword evidence="1" id="KW-0812">Transmembrane</keyword>
<feature type="transmembrane region" description="Helical" evidence="1">
    <location>
        <begin position="129"/>
        <end position="148"/>
    </location>
</feature>
<dbReference type="EMBL" id="RBQC01000016">
    <property type="protein sequence ID" value="RMO93048.1"/>
    <property type="molecule type" value="Genomic_DNA"/>
</dbReference>
<reference evidence="2 3" key="1">
    <citation type="submission" date="2018-08" db="EMBL/GenBank/DDBJ databases">
        <title>Recombination of ecologically and evolutionarily significant loci maintains genetic cohesion in the Pseudomonas syringae species complex.</title>
        <authorList>
            <person name="Dillon M."/>
            <person name="Thakur S."/>
            <person name="Almeida R.N.D."/>
            <person name="Weir B.S."/>
            <person name="Guttman D.S."/>
        </authorList>
    </citation>
    <scope>NUCLEOTIDE SEQUENCE [LARGE SCALE GENOMIC DNA]</scope>
    <source>
        <strain evidence="2 3">ICMP 4092</strain>
    </source>
</reference>
<keyword evidence="1" id="KW-1133">Transmembrane helix</keyword>
<dbReference type="Proteomes" id="UP000268056">
    <property type="component" value="Unassembled WGS sequence"/>
</dbReference>
<feature type="transmembrane region" description="Helical" evidence="1">
    <location>
        <begin position="226"/>
        <end position="251"/>
    </location>
</feature>